<sequence length="324" mass="36529">MPAIYTEDCISFSPSFGTNFTHKLVESYEILAFRTHEAAAGMDIDEMCMWVDHPKNILHVASEEILRAFASSKMAFRPPPNIIALLHDLYEHNSKCPMSERRRFDEIPELEDCDYILQILPRFRDDIFLKHPVTGQVTMHQFPYGDMPRFRLLTANSSLVSVAAASFLCRLPSGLWINDPITLLSYLREAIIWPPRQQTTSTTKKIFHYPMTPPARKRKVQHDTLDSTPPLKRARKAPIPINHPEAAKTSSSSPVSSPDLRTSRKRKTDSDSDTPVTPPAKRFRTRLARATQPPPVAGKATAQLTCRPMRGAKTQAVARMAGVV</sequence>
<keyword evidence="3" id="KW-1185">Reference proteome</keyword>
<accession>A0A0D7AU24</accession>
<evidence type="ECO:0000256" key="1">
    <source>
        <dbReference type="SAM" id="MobiDB-lite"/>
    </source>
</evidence>
<dbReference type="AlphaFoldDB" id="A0A0D7AU24"/>
<evidence type="ECO:0000313" key="3">
    <source>
        <dbReference type="Proteomes" id="UP000054007"/>
    </source>
</evidence>
<gene>
    <name evidence="2" type="ORF">CYLTODRAFT_459655</name>
</gene>
<organism evidence="2 3">
    <name type="scientific">Cylindrobasidium torrendii FP15055 ss-10</name>
    <dbReference type="NCBI Taxonomy" id="1314674"/>
    <lineage>
        <taxon>Eukaryota</taxon>
        <taxon>Fungi</taxon>
        <taxon>Dikarya</taxon>
        <taxon>Basidiomycota</taxon>
        <taxon>Agaricomycotina</taxon>
        <taxon>Agaricomycetes</taxon>
        <taxon>Agaricomycetidae</taxon>
        <taxon>Agaricales</taxon>
        <taxon>Marasmiineae</taxon>
        <taxon>Physalacriaceae</taxon>
        <taxon>Cylindrobasidium</taxon>
    </lineage>
</organism>
<dbReference type="EMBL" id="KN880889">
    <property type="protein sequence ID" value="KIY61692.1"/>
    <property type="molecule type" value="Genomic_DNA"/>
</dbReference>
<evidence type="ECO:0000313" key="2">
    <source>
        <dbReference type="EMBL" id="KIY61692.1"/>
    </source>
</evidence>
<proteinExistence type="predicted"/>
<reference evidence="2 3" key="1">
    <citation type="journal article" date="2015" name="Fungal Genet. Biol.">
        <title>Evolution of novel wood decay mechanisms in Agaricales revealed by the genome sequences of Fistulina hepatica and Cylindrobasidium torrendii.</title>
        <authorList>
            <person name="Floudas D."/>
            <person name="Held B.W."/>
            <person name="Riley R."/>
            <person name="Nagy L.G."/>
            <person name="Koehler G."/>
            <person name="Ransdell A.S."/>
            <person name="Younus H."/>
            <person name="Chow J."/>
            <person name="Chiniquy J."/>
            <person name="Lipzen A."/>
            <person name="Tritt A."/>
            <person name="Sun H."/>
            <person name="Haridas S."/>
            <person name="LaButti K."/>
            <person name="Ohm R.A."/>
            <person name="Kues U."/>
            <person name="Blanchette R.A."/>
            <person name="Grigoriev I.V."/>
            <person name="Minto R.E."/>
            <person name="Hibbett D.S."/>
        </authorList>
    </citation>
    <scope>NUCLEOTIDE SEQUENCE [LARGE SCALE GENOMIC DNA]</scope>
    <source>
        <strain evidence="2 3">FP15055 ss-10</strain>
    </source>
</reference>
<name>A0A0D7AU24_9AGAR</name>
<feature type="region of interest" description="Disordered" evidence="1">
    <location>
        <begin position="210"/>
        <end position="300"/>
    </location>
</feature>
<protein>
    <submittedName>
        <fullName evidence="2">Uncharacterized protein</fullName>
    </submittedName>
</protein>
<dbReference type="Proteomes" id="UP000054007">
    <property type="component" value="Unassembled WGS sequence"/>
</dbReference>